<keyword evidence="6" id="KW-0444">Lipid biosynthesis</keyword>
<evidence type="ECO:0000256" key="12">
    <source>
        <dbReference type="ARBA" id="ARBA00023098"/>
    </source>
</evidence>
<evidence type="ECO:0000256" key="15">
    <source>
        <dbReference type="ARBA" id="ARBA00048109"/>
    </source>
</evidence>
<dbReference type="PANTHER" id="PTHR12317:SF0">
    <property type="entry name" value="ACYLTRANSFERASE"/>
    <property type="match status" value="1"/>
</dbReference>
<protein>
    <recommendedName>
        <fullName evidence="5">diacylglycerol O-acyltransferase</fullName>
        <ecNumber evidence="5">2.3.1.20</ecNumber>
    </recommendedName>
</protein>
<comment type="pathway">
    <text evidence="2">Glycerolipid metabolism; triacylglycerol biosynthesis.</text>
</comment>
<dbReference type="GeneID" id="42004149"/>
<comment type="caution">
    <text evidence="16">The sequence shown here is derived from an EMBL/GenBank/DDBJ whole genome shotgun (WGS) entry which is preliminary data.</text>
</comment>
<comment type="catalytic activity">
    <reaction evidence="15">
        <text>an acyl-CoA + a 1,2-diacyl-sn-glycerol = a triacyl-sn-glycerol + CoA</text>
        <dbReference type="Rhea" id="RHEA:10868"/>
        <dbReference type="ChEBI" id="CHEBI:17815"/>
        <dbReference type="ChEBI" id="CHEBI:57287"/>
        <dbReference type="ChEBI" id="CHEBI:58342"/>
        <dbReference type="ChEBI" id="CHEBI:64615"/>
        <dbReference type="EC" id="2.3.1.20"/>
    </reaction>
</comment>
<evidence type="ECO:0000313" key="17">
    <source>
        <dbReference type="Proteomes" id="UP000319731"/>
    </source>
</evidence>
<name>A0A507BZ31_9FUNG</name>
<dbReference type="InterPro" id="IPR007130">
    <property type="entry name" value="DAGAT"/>
</dbReference>
<proteinExistence type="inferred from homology"/>
<keyword evidence="9" id="KW-0319">Glycerol metabolism</keyword>
<dbReference type="GO" id="GO:0006071">
    <property type="term" value="P:glycerol metabolic process"/>
    <property type="evidence" value="ECO:0007669"/>
    <property type="project" value="UniProtKB-KW"/>
</dbReference>
<dbReference type="Proteomes" id="UP000319731">
    <property type="component" value="Unassembled WGS sequence"/>
</dbReference>
<dbReference type="Pfam" id="PF03982">
    <property type="entry name" value="DAGAT"/>
    <property type="match status" value="1"/>
</dbReference>
<reference evidence="16 17" key="1">
    <citation type="journal article" date="2019" name="Sci. Rep.">
        <title>Comparative genomics of chytrid fungi reveal insights into the obligate biotrophic and pathogenic lifestyle of Synchytrium endobioticum.</title>
        <authorList>
            <person name="van de Vossenberg B.T.L.H."/>
            <person name="Warris S."/>
            <person name="Nguyen H.D.T."/>
            <person name="van Gent-Pelzer M.P.E."/>
            <person name="Joly D.L."/>
            <person name="van de Geest H.C."/>
            <person name="Bonants P.J.M."/>
            <person name="Smith D.S."/>
            <person name="Levesque C.A."/>
            <person name="van der Lee T.A.J."/>
        </authorList>
    </citation>
    <scope>NUCLEOTIDE SEQUENCE [LARGE SCALE GENOMIC DNA]</scope>
    <source>
        <strain evidence="16 17">JEL517</strain>
    </source>
</reference>
<dbReference type="PANTHER" id="PTHR12317">
    <property type="entry name" value="DIACYLGLYCEROL O-ACYLTRANSFERASE"/>
    <property type="match status" value="1"/>
</dbReference>
<evidence type="ECO:0000256" key="10">
    <source>
        <dbReference type="ARBA" id="ARBA00022824"/>
    </source>
</evidence>
<evidence type="ECO:0000256" key="3">
    <source>
        <dbReference type="ARBA" id="ARBA00005189"/>
    </source>
</evidence>
<evidence type="ECO:0000256" key="1">
    <source>
        <dbReference type="ARBA" id="ARBA00004477"/>
    </source>
</evidence>
<keyword evidence="8" id="KW-0812">Transmembrane</keyword>
<sequence>MASFDDVKWMRDYFPISLVKTAELDASQKYVFGYHPHGIFPYGSMIAFGTDALSISKLFPGINFRVMTMGFLFYLPGFREWAAAQGAGSVSKDSCVEALRRGNSPVIVFGGTRDMGYAIPGTYDLVVKRRLGFIKLAIQNGAHVVPIFSFGENDTWETAGHPWLRRFREISLKLVGRSFVIPYGQGLFDDDKPGLMPYRRPIVIVVGRPIECPHQSDPTNVVLINIQEQYLAELQNIWEQYKDIYAKDRKSELRFVD</sequence>
<dbReference type="AlphaFoldDB" id="A0A507BZ31"/>
<evidence type="ECO:0000256" key="13">
    <source>
        <dbReference type="ARBA" id="ARBA00023136"/>
    </source>
</evidence>
<comment type="pathway">
    <text evidence="3">Lipid metabolism.</text>
</comment>
<evidence type="ECO:0000256" key="7">
    <source>
        <dbReference type="ARBA" id="ARBA00022679"/>
    </source>
</evidence>
<evidence type="ECO:0000256" key="8">
    <source>
        <dbReference type="ARBA" id="ARBA00022692"/>
    </source>
</evidence>
<dbReference type="EC" id="2.3.1.20" evidence="5"/>
<comment type="similarity">
    <text evidence="4">Belongs to the diacylglycerol acyltransferase family.</text>
</comment>
<evidence type="ECO:0000313" key="16">
    <source>
        <dbReference type="EMBL" id="TPX34530.1"/>
    </source>
</evidence>
<keyword evidence="12" id="KW-0443">Lipid metabolism</keyword>
<evidence type="ECO:0000256" key="11">
    <source>
        <dbReference type="ARBA" id="ARBA00022989"/>
    </source>
</evidence>
<keyword evidence="13" id="KW-0472">Membrane</keyword>
<organism evidence="16 17">
    <name type="scientific">Synchytrium microbalum</name>
    <dbReference type="NCBI Taxonomy" id="1806994"/>
    <lineage>
        <taxon>Eukaryota</taxon>
        <taxon>Fungi</taxon>
        <taxon>Fungi incertae sedis</taxon>
        <taxon>Chytridiomycota</taxon>
        <taxon>Chytridiomycota incertae sedis</taxon>
        <taxon>Chytridiomycetes</taxon>
        <taxon>Synchytriales</taxon>
        <taxon>Synchytriaceae</taxon>
        <taxon>Synchytrium</taxon>
    </lineage>
</organism>
<keyword evidence="7" id="KW-0808">Transferase</keyword>
<evidence type="ECO:0000256" key="14">
    <source>
        <dbReference type="ARBA" id="ARBA00023315"/>
    </source>
</evidence>
<dbReference type="GO" id="GO:0004144">
    <property type="term" value="F:diacylglycerol O-acyltransferase activity"/>
    <property type="evidence" value="ECO:0007669"/>
    <property type="project" value="UniProtKB-EC"/>
</dbReference>
<dbReference type="OrthoDB" id="264532at2759"/>
<dbReference type="EMBL" id="QEAO01000013">
    <property type="protein sequence ID" value="TPX34530.1"/>
    <property type="molecule type" value="Genomic_DNA"/>
</dbReference>
<keyword evidence="11" id="KW-1133">Transmembrane helix</keyword>
<dbReference type="STRING" id="1806994.A0A507BZ31"/>
<evidence type="ECO:0000256" key="9">
    <source>
        <dbReference type="ARBA" id="ARBA00022798"/>
    </source>
</evidence>
<accession>A0A507BZ31</accession>
<evidence type="ECO:0000256" key="2">
    <source>
        <dbReference type="ARBA" id="ARBA00004771"/>
    </source>
</evidence>
<gene>
    <name evidence="16" type="ORF">SmJEL517_g02924</name>
</gene>
<evidence type="ECO:0000256" key="6">
    <source>
        <dbReference type="ARBA" id="ARBA00022516"/>
    </source>
</evidence>
<keyword evidence="10" id="KW-0256">Endoplasmic reticulum</keyword>
<comment type="subcellular location">
    <subcellularLocation>
        <location evidence="1">Endoplasmic reticulum membrane</location>
        <topology evidence="1">Multi-pass membrane protein</topology>
    </subcellularLocation>
</comment>
<dbReference type="GO" id="GO:0019432">
    <property type="term" value="P:triglyceride biosynthetic process"/>
    <property type="evidence" value="ECO:0007669"/>
    <property type="project" value="TreeGrafter"/>
</dbReference>
<keyword evidence="14" id="KW-0012">Acyltransferase</keyword>
<dbReference type="CDD" id="cd07987">
    <property type="entry name" value="LPLAT_MGAT-like"/>
    <property type="match status" value="1"/>
</dbReference>
<evidence type="ECO:0000256" key="5">
    <source>
        <dbReference type="ARBA" id="ARBA00013244"/>
    </source>
</evidence>
<dbReference type="SUPFAM" id="SSF69593">
    <property type="entry name" value="Glycerol-3-phosphate (1)-acyltransferase"/>
    <property type="match status" value="1"/>
</dbReference>
<evidence type="ECO:0000256" key="4">
    <source>
        <dbReference type="ARBA" id="ARBA00005420"/>
    </source>
</evidence>
<dbReference type="RefSeq" id="XP_031025250.1">
    <property type="nucleotide sequence ID" value="XM_031168852.1"/>
</dbReference>
<keyword evidence="17" id="KW-1185">Reference proteome</keyword>
<dbReference type="GO" id="GO:0005789">
    <property type="term" value="C:endoplasmic reticulum membrane"/>
    <property type="evidence" value="ECO:0007669"/>
    <property type="project" value="UniProtKB-SubCell"/>
</dbReference>